<feature type="domain" description="Major facilitator superfamily (MFS) profile" evidence="5">
    <location>
        <begin position="7"/>
        <end position="399"/>
    </location>
</feature>
<organism evidence="6 7">
    <name type="scientific">Polynucleobacter victoriensis</name>
    <dbReference type="NCBI Taxonomy" id="2049319"/>
    <lineage>
        <taxon>Bacteria</taxon>
        <taxon>Pseudomonadati</taxon>
        <taxon>Pseudomonadota</taxon>
        <taxon>Betaproteobacteria</taxon>
        <taxon>Burkholderiales</taxon>
        <taxon>Burkholderiaceae</taxon>
        <taxon>Polynucleobacter</taxon>
    </lineage>
</organism>
<evidence type="ECO:0000256" key="2">
    <source>
        <dbReference type="ARBA" id="ARBA00022989"/>
    </source>
</evidence>
<name>A0A212T107_9BURK</name>
<evidence type="ECO:0000256" key="3">
    <source>
        <dbReference type="ARBA" id="ARBA00023136"/>
    </source>
</evidence>
<dbReference type="Gene3D" id="1.20.1250.20">
    <property type="entry name" value="MFS general substrate transporter like domains"/>
    <property type="match status" value="1"/>
</dbReference>
<dbReference type="PANTHER" id="PTHR11360">
    <property type="entry name" value="MONOCARBOXYLATE TRANSPORTER"/>
    <property type="match status" value="1"/>
</dbReference>
<keyword evidence="1 4" id="KW-0812">Transmembrane</keyword>
<dbReference type="EMBL" id="FYEX01000001">
    <property type="protein sequence ID" value="SNC59521.1"/>
    <property type="molecule type" value="Genomic_DNA"/>
</dbReference>
<feature type="transmembrane region" description="Helical" evidence="4">
    <location>
        <begin position="166"/>
        <end position="185"/>
    </location>
</feature>
<feature type="transmembrane region" description="Helical" evidence="4">
    <location>
        <begin position="216"/>
        <end position="235"/>
    </location>
</feature>
<dbReference type="AlphaFoldDB" id="A0A212T107"/>
<feature type="transmembrane region" description="Helical" evidence="4">
    <location>
        <begin position="45"/>
        <end position="64"/>
    </location>
</feature>
<dbReference type="RefSeq" id="WP_088811954.1">
    <property type="nucleotide sequence ID" value="NZ_FYEX01000001.1"/>
</dbReference>
<dbReference type="Proteomes" id="UP000197215">
    <property type="component" value="Unassembled WGS sequence"/>
</dbReference>
<dbReference type="GO" id="GO:0022857">
    <property type="term" value="F:transmembrane transporter activity"/>
    <property type="evidence" value="ECO:0007669"/>
    <property type="project" value="InterPro"/>
</dbReference>
<feature type="transmembrane region" description="Helical" evidence="4">
    <location>
        <begin position="344"/>
        <end position="367"/>
    </location>
</feature>
<feature type="transmembrane region" description="Helical" evidence="4">
    <location>
        <begin position="134"/>
        <end position="154"/>
    </location>
</feature>
<feature type="transmembrane region" description="Helical" evidence="4">
    <location>
        <begin position="98"/>
        <end position="122"/>
    </location>
</feature>
<feature type="transmembrane region" description="Helical" evidence="4">
    <location>
        <begin position="285"/>
        <end position="305"/>
    </location>
</feature>
<feature type="transmembrane region" description="Helical" evidence="4">
    <location>
        <begin position="76"/>
        <end position="92"/>
    </location>
</feature>
<feature type="transmembrane region" description="Helical" evidence="4">
    <location>
        <begin position="255"/>
        <end position="273"/>
    </location>
</feature>
<evidence type="ECO:0000259" key="5">
    <source>
        <dbReference type="PROSITE" id="PS50850"/>
    </source>
</evidence>
<dbReference type="InterPro" id="IPR011701">
    <property type="entry name" value="MFS"/>
</dbReference>
<feature type="transmembrane region" description="Helical" evidence="4">
    <location>
        <begin position="311"/>
        <end position="332"/>
    </location>
</feature>
<dbReference type="CDD" id="cd17355">
    <property type="entry name" value="MFS_YcxA_like"/>
    <property type="match status" value="1"/>
</dbReference>
<feature type="transmembrane region" description="Helical" evidence="4">
    <location>
        <begin position="373"/>
        <end position="392"/>
    </location>
</feature>
<keyword evidence="3 4" id="KW-0472">Membrane</keyword>
<evidence type="ECO:0000256" key="1">
    <source>
        <dbReference type="ARBA" id="ARBA00022692"/>
    </source>
</evidence>
<dbReference type="OrthoDB" id="146345at2"/>
<dbReference type="Pfam" id="PF07690">
    <property type="entry name" value="MFS_1"/>
    <property type="match status" value="1"/>
</dbReference>
<dbReference type="PROSITE" id="PS50850">
    <property type="entry name" value="MFS"/>
    <property type="match status" value="1"/>
</dbReference>
<proteinExistence type="predicted"/>
<gene>
    <name evidence="6" type="ORF">SAMN06295916_0081</name>
</gene>
<dbReference type="PANTHER" id="PTHR11360:SF284">
    <property type="entry name" value="EG:103B4.3 PROTEIN-RELATED"/>
    <property type="match status" value="1"/>
</dbReference>
<feature type="transmembrane region" description="Helical" evidence="4">
    <location>
        <begin position="7"/>
        <end position="25"/>
    </location>
</feature>
<evidence type="ECO:0000256" key="4">
    <source>
        <dbReference type="SAM" id="Phobius"/>
    </source>
</evidence>
<dbReference type="SUPFAM" id="SSF103473">
    <property type="entry name" value="MFS general substrate transporter"/>
    <property type="match status" value="1"/>
</dbReference>
<keyword evidence="2 4" id="KW-1133">Transmembrane helix</keyword>
<dbReference type="InterPro" id="IPR050327">
    <property type="entry name" value="Proton-linked_MCT"/>
</dbReference>
<reference evidence="6 7" key="1">
    <citation type="submission" date="2017-06" db="EMBL/GenBank/DDBJ databases">
        <authorList>
            <person name="Kim H.J."/>
            <person name="Triplett B.A."/>
        </authorList>
    </citation>
    <scope>NUCLEOTIDE SEQUENCE [LARGE SCALE GENOMIC DNA]</scope>
    <source>
        <strain evidence="6 7">MWH-VicM1</strain>
    </source>
</reference>
<accession>A0A212T107</accession>
<keyword evidence="7" id="KW-1185">Reference proteome</keyword>
<protein>
    <submittedName>
        <fullName evidence="6">Predicted arabinose efflux permease, MFS family</fullName>
    </submittedName>
</protein>
<evidence type="ECO:0000313" key="7">
    <source>
        <dbReference type="Proteomes" id="UP000197215"/>
    </source>
</evidence>
<evidence type="ECO:0000313" key="6">
    <source>
        <dbReference type="EMBL" id="SNC59521.1"/>
    </source>
</evidence>
<sequence>MTYQLNLTRVLIAGGLLVTLSMGIRHGFGLFNLPVTQANGWGRETFALAIALQNLTWGATQPLFGGLSDKFGAYKIMLLGGCLYCIGLYGASQAVSGLAFVLSMGVILGLALACSTYSVVYGVIGRNCPPEKRVWAMGIAAAMGSFGQFLMIPLEQELLGNFGPQNALVILAILVTLMLPLGWILREKNHAPAVSGHQQTITEAISEAFKQRSFQLLILGYFVCGFQVVFIGVHLAPYLKDMSATYPDVGHPQVATLALALVGLFNVLGTYYAGVLGQKVPKHYILAFIYGSRSIVIGAFLLLPLSPLTTYLFAALMGILWLSTVPLTNGIVAQIFGVKYLSMLSGFAFFSHQIGSFMGAYLGGVLFDKTGSYNIVWIIAIALGILAALVNLPIKEDAIDRNAALAKA</sequence>
<dbReference type="InterPro" id="IPR020846">
    <property type="entry name" value="MFS_dom"/>
</dbReference>
<dbReference type="InterPro" id="IPR036259">
    <property type="entry name" value="MFS_trans_sf"/>
</dbReference>